<proteinExistence type="predicted"/>
<dbReference type="EMBL" id="KQ980039">
    <property type="protein sequence ID" value="KYN18136.1"/>
    <property type="molecule type" value="Genomic_DNA"/>
</dbReference>
<evidence type="ECO:0000313" key="2">
    <source>
        <dbReference type="Proteomes" id="UP000078492"/>
    </source>
</evidence>
<dbReference type="Proteomes" id="UP000078492">
    <property type="component" value="Unassembled WGS sequence"/>
</dbReference>
<evidence type="ECO:0000313" key="1">
    <source>
        <dbReference type="EMBL" id="KYN18136.1"/>
    </source>
</evidence>
<dbReference type="AlphaFoldDB" id="A0A151J574"/>
<protein>
    <submittedName>
        <fullName evidence="1">Uncharacterized protein</fullName>
    </submittedName>
</protein>
<gene>
    <name evidence="1" type="ORF">ALC57_09569</name>
</gene>
<reference evidence="1 2" key="1">
    <citation type="submission" date="2015-09" db="EMBL/GenBank/DDBJ databases">
        <title>Trachymyrmex cornetzi WGS genome.</title>
        <authorList>
            <person name="Nygaard S."/>
            <person name="Hu H."/>
            <person name="Boomsma J."/>
            <person name="Zhang G."/>
        </authorList>
    </citation>
    <scope>NUCLEOTIDE SEQUENCE [LARGE SCALE GENOMIC DNA]</scope>
    <source>
        <strain evidence="1">Tcor2-1</strain>
        <tissue evidence="1">Whole body</tissue>
    </source>
</reference>
<sequence>MHRFVGTSESAVDCGGSIKPVFSPTRFKDIAPAADVVIDRLSGLFCEWSRLDWSSGCDDLDTDTVTLDRPAILPCSCFRPSRVCLVESGSIDSLSDDLFLSASAMFARADSFGGRLGGRLEIDACAASNLNARSLSLSSRRADGLDFLASPRPFDANIPLSPDFEILGLSRPRLKSVTPELVFGEPEALEDELLFDKGFPPTPPVADAVIPPPPPVFVAPEEEMADFIPAAANIIFVGSIFCAACNVCGFFDAGPEFTPGLRPVCVFGEPLLPVITLLDDDDDDEEATDDKELEDEVAAIDPDDDSFKLAACLESLVRVLLIVIFIPSELCFTMYSPGFFVSTDAFLVTQDFPPSPIVFPPLDDDEPPPPIFFSFCPALLIPPVLPRPEDPLPFMFPPPFPQASVSRTFAIPCLLGRDRRFACCIDRTGWWSTSARSLQRRDLDELTDDVRLSLSPRPEESLLEDDEEDLTLDGVVAESEELLLLLLLDGEFAADFKADILGLPLLAAELPCFGDEVLPCFGLALAGTGTGTDTATDGTLPTVLGTVDTDSDIGTDIGTTETFGALLPLLLPLPLVKLFITAGKERPSQIFNSIRIVNGILRQRCSTLPLRSDVCSTFVVILMPYNRHLSVDMSVRSSSAVAIVSSYGCSTLTLMCCHERALTSSMVVCSGSWRAMGRTQLAIRQLNSACCRRYTKICGTCAGCVNGILHTSTPSMFLFSVMK</sequence>
<accession>A0A151J574</accession>
<keyword evidence="2" id="KW-1185">Reference proteome</keyword>
<organism evidence="1 2">
    <name type="scientific">Trachymyrmex cornetzi</name>
    <dbReference type="NCBI Taxonomy" id="471704"/>
    <lineage>
        <taxon>Eukaryota</taxon>
        <taxon>Metazoa</taxon>
        <taxon>Ecdysozoa</taxon>
        <taxon>Arthropoda</taxon>
        <taxon>Hexapoda</taxon>
        <taxon>Insecta</taxon>
        <taxon>Pterygota</taxon>
        <taxon>Neoptera</taxon>
        <taxon>Endopterygota</taxon>
        <taxon>Hymenoptera</taxon>
        <taxon>Apocrita</taxon>
        <taxon>Aculeata</taxon>
        <taxon>Formicoidea</taxon>
        <taxon>Formicidae</taxon>
        <taxon>Myrmicinae</taxon>
        <taxon>Trachymyrmex</taxon>
    </lineage>
</organism>
<name>A0A151J574_9HYME</name>